<evidence type="ECO:0000256" key="4">
    <source>
        <dbReference type="PROSITE-ProRule" id="PRU00283"/>
    </source>
</evidence>
<organism evidence="8">
    <name type="scientific">Solanum lycopersicum</name>
    <name type="common">Tomato</name>
    <name type="synonym">Lycopersicon esculentum</name>
    <dbReference type="NCBI Taxonomy" id="4081"/>
    <lineage>
        <taxon>Eukaryota</taxon>
        <taxon>Viridiplantae</taxon>
        <taxon>Streptophyta</taxon>
        <taxon>Embryophyta</taxon>
        <taxon>Tracheophyta</taxon>
        <taxon>Spermatophyta</taxon>
        <taxon>Magnoliopsida</taxon>
        <taxon>eudicotyledons</taxon>
        <taxon>Gunneridae</taxon>
        <taxon>Pentapetalae</taxon>
        <taxon>asterids</taxon>
        <taxon>lamiids</taxon>
        <taxon>Solanales</taxon>
        <taxon>Solanaceae</taxon>
        <taxon>Solanoideae</taxon>
        <taxon>Solaneae</taxon>
        <taxon>Solanum</taxon>
        <taxon>Solanum subgen. Lycopersicon</taxon>
    </lineage>
</organism>
<dbReference type="GO" id="GO:0003777">
    <property type="term" value="F:microtubule motor activity"/>
    <property type="evidence" value="ECO:0000318"/>
    <property type="project" value="GO_Central"/>
</dbReference>
<evidence type="ECO:0000256" key="6">
    <source>
        <dbReference type="SAM" id="MobiDB-lite"/>
    </source>
</evidence>
<dbReference type="InterPro" id="IPR036961">
    <property type="entry name" value="Kinesin_motor_dom_sf"/>
</dbReference>
<feature type="coiled-coil region" evidence="5">
    <location>
        <begin position="826"/>
        <end position="853"/>
    </location>
</feature>
<evidence type="ECO:0000313" key="8">
    <source>
        <dbReference type="EnsemblPlants" id="Solyc04g076310.3.1"/>
    </source>
</evidence>
<evidence type="ECO:0000256" key="5">
    <source>
        <dbReference type="SAM" id="Coils"/>
    </source>
</evidence>
<keyword evidence="3 4" id="KW-0505">Motor protein</keyword>
<evidence type="ECO:0000259" key="7">
    <source>
        <dbReference type="PROSITE" id="PS50067"/>
    </source>
</evidence>
<dbReference type="PaxDb" id="4081-Solyc04g076310.2.1"/>
<feature type="region of interest" description="Disordered" evidence="6">
    <location>
        <begin position="1105"/>
        <end position="1244"/>
    </location>
</feature>
<dbReference type="SUPFAM" id="SSF52540">
    <property type="entry name" value="P-loop containing nucleoside triphosphate hydrolases"/>
    <property type="match status" value="1"/>
</dbReference>
<dbReference type="InterPro" id="IPR033467">
    <property type="entry name" value="Tesmin/TSO1-like_CXC"/>
</dbReference>
<accession>A0A3Q7G910</accession>
<dbReference type="InterPro" id="IPR027417">
    <property type="entry name" value="P-loop_NTPase"/>
</dbReference>
<dbReference type="PANTHER" id="PTHR47969">
    <property type="entry name" value="CHROMOSOME-ASSOCIATED KINESIN KIF4A-RELATED"/>
    <property type="match status" value="1"/>
</dbReference>
<dbReference type="SMART" id="SM01114">
    <property type="entry name" value="CXC"/>
    <property type="match status" value="1"/>
</dbReference>
<sequence length="1244" mass="139146">METSEAKDTSQCVRVAVNIRPLVTSELLIGCTDCVTVVPGEPQMYDLYTDLAFVVVLDHKQVQIGSHVFTFDYVFGSGGYASSRIFDECVAPLVDALFQGYNGTVLAYGQTGSGKTYTMGTNYNGEEQTGGVIPMVMNTIFSRAEAMKESTELLIRVSFIEIFKEEVFDLLDQNAIAFSKTDGAAKPTGGPARVPIQIRETVHGGITLAGVTEAEVRTKEEMACFLLRGSVARATGSTKMNSQSSNLFSIYVNSRSHAIFTISLEQKKLSNCSTGSTNDDGDDILCAKLHLVDLAGSERAKRTGADEMRLREGNDNYIFGNMTYSSLEHSGVGIHINKGLLALGNVISALGDDKKRKEGAHIPYRDSKLTRLLQDSLGGNSKTVMIACVSPADTNAEETLNTLKYANRARNIQNKAIVNRDPVAAQMQRMRSQIEQLQAELLYVRGDSGAPFEELQILKSKISLLEASNAELQKEVKEHRIRCEQLTQSAIDAQVERDRLILKIESSKNGRPWNEIDNSDQDLDLVKKYVSKIQELEAELLHSQSSSNSKHGEPVDYLGLDYSEDSDIKSVDTNGEAEVEEKELEHSSLQEKLDMELKELDKKLEQKEAEMKRFATVDTSVLKQHYEKKVHELELEKKALQKEIESLHRNLSNISSNSDESAQKLKEDYLQKLNLLESQVAVLKKKQDAQSQLLRQKQKSDDAAKRLQDEIHRIKTQKVQLQQKMKQESEQFRLWKASREKEVLQLKKEGRRNEYEMHKLLALNQRQKMVLQRKTEEATMATKRLKELLESRKTSRDNAGSGSTSAAGFQALMQAIEHELEVTVRVHEVRSEYERQMQERAKMANEVAELKLKTLSDFPQKMSPGARNSRIFALENMLATSSSTLVSMASQLSEAEERERAFSGRGRWNQVRSLADAKNIMNFLLNLASSSRCQLRDREVECREKDAEIRELKEKLVNFVRQIELQKSELRQLESQNSELIQQEKLMGNRSSLIYGGRLNKLELEEDMDISDSDHSDHSDTDYGSSGCSCGKRSSCLTNKCLCRYTNGSCGPSCGCNPKKCSNRESSTKNQLSSLDVVGDEGTDEAESSQTLVFQGAMLLQNALSEKPIQSKDEGETKRKPLSDIGNTRAKSNAPKPNQRKQWRKSTIQLVPTTPMTQASNAEAPTKTSQSVNADASVKTENKVGEIDTPALKLPRAMRSASTNGNNTLRERNSETYDSVVDLAIHPAPKSPLRKTKVKEEKEN</sequence>
<dbReference type="PROSITE" id="PS50067">
    <property type="entry name" value="KINESIN_MOTOR_2"/>
    <property type="match status" value="1"/>
</dbReference>
<feature type="compositionally biased region" description="Polar residues" evidence="6">
    <location>
        <begin position="1145"/>
        <end position="1174"/>
    </location>
</feature>
<dbReference type="Pfam" id="PF00225">
    <property type="entry name" value="Kinesin"/>
    <property type="match status" value="2"/>
</dbReference>
<dbReference type="Gene3D" id="3.40.850.10">
    <property type="entry name" value="Kinesin motor domain"/>
    <property type="match status" value="1"/>
</dbReference>
<dbReference type="EnsemblPlants" id="Solyc04g076310.3.1">
    <property type="protein sequence ID" value="Solyc04g076310.3.1"/>
    <property type="gene ID" value="Solyc04g076310.3"/>
</dbReference>
<dbReference type="Pfam" id="PF25764">
    <property type="entry name" value="KIF21A_4th"/>
    <property type="match status" value="1"/>
</dbReference>
<dbReference type="GO" id="GO:0005875">
    <property type="term" value="C:microtubule associated complex"/>
    <property type="evidence" value="ECO:0000318"/>
    <property type="project" value="GO_Central"/>
</dbReference>
<keyword evidence="5" id="KW-0175">Coiled coil</keyword>
<keyword evidence="2 4" id="KW-0067">ATP-binding</keyword>
<dbReference type="FunCoup" id="A0A3Q7G910">
    <property type="interactions" value="783"/>
</dbReference>
<dbReference type="Proteomes" id="UP000004994">
    <property type="component" value="Chromosome 4"/>
</dbReference>
<dbReference type="GO" id="GO:0007018">
    <property type="term" value="P:microtubule-based movement"/>
    <property type="evidence" value="ECO:0007669"/>
    <property type="project" value="InterPro"/>
</dbReference>
<feature type="coiled-coil region" evidence="5">
    <location>
        <begin position="935"/>
        <end position="983"/>
    </location>
</feature>
<dbReference type="SMART" id="SM00129">
    <property type="entry name" value="KISc"/>
    <property type="match status" value="1"/>
</dbReference>
<dbReference type="GO" id="GO:0007052">
    <property type="term" value="P:mitotic spindle organization"/>
    <property type="evidence" value="ECO:0000318"/>
    <property type="project" value="GO_Central"/>
</dbReference>
<reference evidence="8" key="1">
    <citation type="journal article" date="2012" name="Nature">
        <title>The tomato genome sequence provides insights into fleshy fruit evolution.</title>
        <authorList>
            <consortium name="Tomato Genome Consortium"/>
        </authorList>
    </citation>
    <scope>NUCLEOTIDE SEQUENCE [LARGE SCALE GENOMIC DNA]</scope>
    <source>
        <strain evidence="8">cv. Heinz 1706</strain>
    </source>
</reference>
<dbReference type="OMA" id="GDMGHTT"/>
<dbReference type="GO" id="GO:0008017">
    <property type="term" value="F:microtubule binding"/>
    <property type="evidence" value="ECO:0007669"/>
    <property type="project" value="InterPro"/>
</dbReference>
<feature type="domain" description="Kinesin motor" evidence="7">
    <location>
        <begin position="12"/>
        <end position="412"/>
    </location>
</feature>
<dbReference type="InterPro" id="IPR019821">
    <property type="entry name" value="Kinesin_motor_CS"/>
</dbReference>
<reference evidence="8" key="2">
    <citation type="submission" date="2019-01" db="UniProtKB">
        <authorList>
            <consortium name="EnsemblPlants"/>
        </authorList>
    </citation>
    <scope>IDENTIFICATION</scope>
    <source>
        <strain evidence="8">cv. Heinz 1706</strain>
    </source>
</reference>
<dbReference type="Gramene" id="Solyc04g076310.3.1">
    <property type="protein sequence ID" value="Solyc04g076310.3.1"/>
    <property type="gene ID" value="Solyc04g076310.3"/>
</dbReference>
<protein>
    <recommendedName>
        <fullName evidence="7">Kinesin motor domain-containing protein</fullName>
    </recommendedName>
</protein>
<feature type="binding site" evidence="4">
    <location>
        <begin position="109"/>
        <end position="116"/>
    </location>
    <ligand>
        <name>ATP</name>
        <dbReference type="ChEBI" id="CHEBI:30616"/>
    </ligand>
</feature>
<dbReference type="GO" id="GO:0005524">
    <property type="term" value="F:ATP binding"/>
    <property type="evidence" value="ECO:0007669"/>
    <property type="project" value="UniProtKB-UniRule"/>
</dbReference>
<dbReference type="CDD" id="cd01372">
    <property type="entry name" value="KISc_KIF4"/>
    <property type="match status" value="1"/>
</dbReference>
<dbReference type="InParanoid" id="A0A3Q7G910"/>
<dbReference type="GO" id="GO:0051231">
    <property type="term" value="P:spindle elongation"/>
    <property type="evidence" value="ECO:0000318"/>
    <property type="project" value="GO_Central"/>
</dbReference>
<dbReference type="PROSITE" id="PS00411">
    <property type="entry name" value="KINESIN_MOTOR_1"/>
    <property type="match status" value="1"/>
</dbReference>
<name>A0A3Q7G910_SOLLC</name>
<evidence type="ECO:0000313" key="9">
    <source>
        <dbReference type="Proteomes" id="UP000004994"/>
    </source>
</evidence>
<dbReference type="AlphaFoldDB" id="A0A3Q7G910"/>
<evidence type="ECO:0000256" key="2">
    <source>
        <dbReference type="ARBA" id="ARBA00022840"/>
    </source>
</evidence>
<dbReference type="PRINTS" id="PR00380">
    <property type="entry name" value="KINESINHEAVY"/>
</dbReference>
<keyword evidence="1 4" id="KW-0547">Nucleotide-binding</keyword>
<dbReference type="PANTHER" id="PTHR47969:SF6">
    <property type="entry name" value="KINESIN-LIKE PROTEIN KIN-4C"/>
    <property type="match status" value="1"/>
</dbReference>
<comment type="similarity">
    <text evidence="4">Belongs to the TRAFAC class myosin-kinesin ATPase superfamily. Kinesin family.</text>
</comment>
<dbReference type="InterPro" id="IPR027640">
    <property type="entry name" value="Kinesin-like_fam"/>
</dbReference>
<feature type="compositionally biased region" description="Basic and acidic residues" evidence="6">
    <location>
        <begin position="1109"/>
        <end position="1122"/>
    </location>
</feature>
<keyword evidence="9" id="KW-1185">Reference proteome</keyword>
<proteinExistence type="inferred from homology"/>
<evidence type="ECO:0000256" key="1">
    <source>
        <dbReference type="ARBA" id="ARBA00022741"/>
    </source>
</evidence>
<dbReference type="InterPro" id="IPR001752">
    <property type="entry name" value="Kinesin_motor_dom"/>
</dbReference>
<feature type="coiled-coil region" evidence="5">
    <location>
        <begin position="579"/>
        <end position="731"/>
    </location>
</feature>
<feature type="coiled-coil region" evidence="5">
    <location>
        <begin position="455"/>
        <end position="489"/>
    </location>
</feature>
<dbReference type="STRING" id="4081.A0A3Q7G910"/>
<evidence type="ECO:0000256" key="3">
    <source>
        <dbReference type="ARBA" id="ARBA00023175"/>
    </source>
</evidence>